<gene>
    <name evidence="12" type="ORF">C7440_0512</name>
</gene>
<sequence length="414" mass="44449">MGAALFKTVNSASARQNQNVAMKSRTVSNSQRGPARPAAGPRWRPILYQALLLGAVGLLAWFLVANTLANLQARNISTGFGFLRDEAGFAIGESMLAFSPTDSYGRALLIGVLNTLRVAAIGIVAATLLGVLLGIARLSRNWLVSGAAGAYIEAMRNIPLLLHLFFWYALITETMPGPRQALNPLPGVHLSNRGLAVPWFEGGVPLLAWLAFLALAACIAYLCCSERGARWRGRRPLLAWAPALALLVLLLAAWFAGHGELHWQVPRLKGFNFQGGATLSPEFAALLIGLVLYTSAFVAEVVRSGIQAIGRGQRDAARALGLAPSQVLRLVVLPQALRVIVPPMTSQYLNLTKNSSLAVAIGYPDIVSIANTTLNQTGQAIEGVLIIMAAYLTVSLSISVLMNWYNRRIALVER</sequence>
<evidence type="ECO:0000256" key="10">
    <source>
        <dbReference type="SAM" id="MobiDB-lite"/>
    </source>
</evidence>
<dbReference type="STRING" id="1231391.GCA_000308195_03332"/>
<name>A0A2U1CQG0_9BURK</name>
<reference evidence="12 13" key="1">
    <citation type="submission" date="2018-04" db="EMBL/GenBank/DDBJ databases">
        <title>Genomic Encyclopedia of Type Strains, Phase IV (KMG-IV): sequencing the most valuable type-strain genomes for metagenomic binning, comparative biology and taxonomic classification.</title>
        <authorList>
            <person name="Goeker M."/>
        </authorList>
    </citation>
    <scope>NUCLEOTIDE SEQUENCE [LARGE SCALE GENOMIC DNA]</scope>
    <source>
        <strain evidence="12 13">DSM 10065</strain>
    </source>
</reference>
<evidence type="ECO:0000313" key="12">
    <source>
        <dbReference type="EMBL" id="PVY68123.1"/>
    </source>
</evidence>
<feature type="transmembrane region" description="Helical" evidence="9">
    <location>
        <begin position="320"/>
        <end position="341"/>
    </location>
</feature>
<evidence type="ECO:0000256" key="9">
    <source>
        <dbReference type="RuleBase" id="RU363032"/>
    </source>
</evidence>
<organism evidence="12 13">
    <name type="scientific">Pusillimonas noertemannii</name>
    <dbReference type="NCBI Taxonomy" id="305977"/>
    <lineage>
        <taxon>Bacteria</taxon>
        <taxon>Pseudomonadati</taxon>
        <taxon>Pseudomonadota</taxon>
        <taxon>Betaproteobacteria</taxon>
        <taxon>Burkholderiales</taxon>
        <taxon>Alcaligenaceae</taxon>
        <taxon>Pusillimonas</taxon>
    </lineage>
</organism>
<evidence type="ECO:0000259" key="11">
    <source>
        <dbReference type="PROSITE" id="PS50928"/>
    </source>
</evidence>
<dbReference type="CDD" id="cd06261">
    <property type="entry name" value="TM_PBP2"/>
    <property type="match status" value="1"/>
</dbReference>
<comment type="caution">
    <text evidence="12">The sequence shown here is derived from an EMBL/GenBank/DDBJ whole genome shotgun (WGS) entry which is preliminary data.</text>
</comment>
<keyword evidence="6" id="KW-0029">Amino-acid transport</keyword>
<dbReference type="NCBIfam" id="TIGR01726">
    <property type="entry name" value="HEQRo_perm_3TM"/>
    <property type="match status" value="1"/>
</dbReference>
<feature type="transmembrane region" description="Helical" evidence="9">
    <location>
        <begin position="277"/>
        <end position="299"/>
    </location>
</feature>
<feature type="region of interest" description="Disordered" evidence="10">
    <location>
        <begin position="16"/>
        <end position="39"/>
    </location>
</feature>
<keyword evidence="13" id="KW-1185">Reference proteome</keyword>
<feature type="transmembrane region" description="Helical" evidence="9">
    <location>
        <begin position="206"/>
        <end position="225"/>
    </location>
</feature>
<feature type="transmembrane region" description="Helical" evidence="9">
    <location>
        <begin position="46"/>
        <end position="64"/>
    </location>
</feature>
<comment type="similarity">
    <text evidence="2">Belongs to the binding-protein-dependent transport system permease family. HisMQ subfamily.</text>
</comment>
<evidence type="ECO:0000256" key="3">
    <source>
        <dbReference type="ARBA" id="ARBA00022448"/>
    </source>
</evidence>
<proteinExistence type="inferred from homology"/>
<dbReference type="InterPro" id="IPR000515">
    <property type="entry name" value="MetI-like"/>
</dbReference>
<dbReference type="GO" id="GO:0006865">
    <property type="term" value="P:amino acid transport"/>
    <property type="evidence" value="ECO:0007669"/>
    <property type="project" value="UniProtKB-KW"/>
</dbReference>
<dbReference type="PANTHER" id="PTHR30614:SF37">
    <property type="entry name" value="AMINO-ACID ABC TRANSPORTER PERMEASE PROTEIN YHDX-RELATED"/>
    <property type="match status" value="1"/>
</dbReference>
<dbReference type="InterPro" id="IPR010065">
    <property type="entry name" value="AA_ABC_transptr_permease_3TM"/>
</dbReference>
<evidence type="ECO:0000256" key="7">
    <source>
        <dbReference type="ARBA" id="ARBA00022989"/>
    </source>
</evidence>
<evidence type="ECO:0000256" key="1">
    <source>
        <dbReference type="ARBA" id="ARBA00004429"/>
    </source>
</evidence>
<keyword evidence="3 9" id="KW-0813">Transport</keyword>
<dbReference type="PANTHER" id="PTHR30614">
    <property type="entry name" value="MEMBRANE COMPONENT OF AMINO ACID ABC TRANSPORTER"/>
    <property type="match status" value="1"/>
</dbReference>
<feature type="domain" description="ABC transmembrane type-1" evidence="11">
    <location>
        <begin position="112"/>
        <end position="402"/>
    </location>
</feature>
<feature type="compositionally biased region" description="Polar residues" evidence="10">
    <location>
        <begin position="16"/>
        <end position="31"/>
    </location>
</feature>
<keyword evidence="5 9" id="KW-0812">Transmembrane</keyword>
<dbReference type="InterPro" id="IPR035906">
    <property type="entry name" value="MetI-like_sf"/>
</dbReference>
<dbReference type="EMBL" id="QEKO01000001">
    <property type="protein sequence ID" value="PVY68123.1"/>
    <property type="molecule type" value="Genomic_DNA"/>
</dbReference>
<evidence type="ECO:0000256" key="6">
    <source>
        <dbReference type="ARBA" id="ARBA00022970"/>
    </source>
</evidence>
<dbReference type="InterPro" id="IPR043429">
    <property type="entry name" value="ArtM/GltK/GlnP/TcyL/YhdX-like"/>
</dbReference>
<feature type="transmembrane region" description="Helical" evidence="9">
    <location>
        <begin position="384"/>
        <end position="405"/>
    </location>
</feature>
<evidence type="ECO:0000256" key="5">
    <source>
        <dbReference type="ARBA" id="ARBA00022692"/>
    </source>
</evidence>
<evidence type="ECO:0000256" key="2">
    <source>
        <dbReference type="ARBA" id="ARBA00010072"/>
    </source>
</evidence>
<protein>
    <submittedName>
        <fullName evidence="12">Amino acid ABC transporter membrane protein 1 (PAAT family)</fullName>
    </submittedName>
</protein>
<evidence type="ECO:0000313" key="13">
    <source>
        <dbReference type="Proteomes" id="UP000246145"/>
    </source>
</evidence>
<feature type="transmembrane region" description="Helical" evidence="9">
    <location>
        <begin position="237"/>
        <end position="257"/>
    </location>
</feature>
<keyword evidence="7 9" id="KW-1133">Transmembrane helix</keyword>
<dbReference type="Proteomes" id="UP000246145">
    <property type="component" value="Unassembled WGS sequence"/>
</dbReference>
<dbReference type="GO" id="GO:0022857">
    <property type="term" value="F:transmembrane transporter activity"/>
    <property type="evidence" value="ECO:0007669"/>
    <property type="project" value="InterPro"/>
</dbReference>
<dbReference type="GO" id="GO:0043190">
    <property type="term" value="C:ATP-binding cassette (ABC) transporter complex"/>
    <property type="evidence" value="ECO:0007669"/>
    <property type="project" value="InterPro"/>
</dbReference>
<dbReference type="Pfam" id="PF00528">
    <property type="entry name" value="BPD_transp_1"/>
    <property type="match status" value="1"/>
</dbReference>
<dbReference type="PROSITE" id="PS50928">
    <property type="entry name" value="ABC_TM1"/>
    <property type="match status" value="1"/>
</dbReference>
<dbReference type="SUPFAM" id="SSF161098">
    <property type="entry name" value="MetI-like"/>
    <property type="match status" value="1"/>
</dbReference>
<accession>A0A2U1CQG0</accession>
<dbReference type="Gene3D" id="1.10.3720.10">
    <property type="entry name" value="MetI-like"/>
    <property type="match status" value="1"/>
</dbReference>
<dbReference type="AlphaFoldDB" id="A0A2U1CQG0"/>
<feature type="transmembrane region" description="Helical" evidence="9">
    <location>
        <begin position="118"/>
        <end position="138"/>
    </location>
</feature>
<keyword evidence="4" id="KW-1003">Cell membrane</keyword>
<keyword evidence="8 9" id="KW-0472">Membrane</keyword>
<comment type="subcellular location">
    <subcellularLocation>
        <location evidence="1">Cell inner membrane</location>
        <topology evidence="1">Multi-pass membrane protein</topology>
    </subcellularLocation>
    <subcellularLocation>
        <location evidence="9">Cell membrane</location>
        <topology evidence="9">Multi-pass membrane protein</topology>
    </subcellularLocation>
</comment>
<evidence type="ECO:0000256" key="8">
    <source>
        <dbReference type="ARBA" id="ARBA00023136"/>
    </source>
</evidence>
<evidence type="ECO:0000256" key="4">
    <source>
        <dbReference type="ARBA" id="ARBA00022475"/>
    </source>
</evidence>